<protein>
    <submittedName>
        <fullName evidence="1">Uncharacterized protein</fullName>
    </submittedName>
</protein>
<reference evidence="1 2" key="1">
    <citation type="journal article" date="2023" name="Plants (Basel)">
        <title>Bridging the Gap: Combining Genomics and Transcriptomics Approaches to Understand Stylosanthes scabra, an Orphan Legume from the Brazilian Caatinga.</title>
        <authorList>
            <person name="Ferreira-Neto J.R.C."/>
            <person name="da Silva M.D."/>
            <person name="Binneck E."/>
            <person name="de Melo N.F."/>
            <person name="da Silva R.H."/>
            <person name="de Melo A.L.T.M."/>
            <person name="Pandolfi V."/>
            <person name="Bustamante F.O."/>
            <person name="Brasileiro-Vidal A.C."/>
            <person name="Benko-Iseppon A.M."/>
        </authorList>
    </citation>
    <scope>NUCLEOTIDE SEQUENCE [LARGE SCALE GENOMIC DNA]</scope>
    <source>
        <tissue evidence="1">Leaves</tissue>
    </source>
</reference>
<evidence type="ECO:0000313" key="2">
    <source>
        <dbReference type="Proteomes" id="UP001341840"/>
    </source>
</evidence>
<sequence length="140" mass="15953">MGMKGCPWMLKWSGGIAYVCVELENLGTLQYTIVNRLCTAQSRLTEPLVYGPLKMYDERYVSQEVNEGIHGINFPASRISGLLVVKGCLRNTHVVKYRHMMITWKPPITKIEQALGRYVASLGKYVLGVIWEIYWIGWVG</sequence>
<keyword evidence="2" id="KW-1185">Reference proteome</keyword>
<proteinExistence type="predicted"/>
<dbReference type="Proteomes" id="UP001341840">
    <property type="component" value="Unassembled WGS sequence"/>
</dbReference>
<gene>
    <name evidence="1" type="ORF">PIB30_072297</name>
</gene>
<evidence type="ECO:0000313" key="1">
    <source>
        <dbReference type="EMBL" id="MED6162629.1"/>
    </source>
</evidence>
<comment type="caution">
    <text evidence="1">The sequence shown here is derived from an EMBL/GenBank/DDBJ whole genome shotgun (WGS) entry which is preliminary data.</text>
</comment>
<name>A0ABU6UNZ3_9FABA</name>
<accession>A0ABU6UNZ3</accession>
<dbReference type="EMBL" id="JASCZI010121682">
    <property type="protein sequence ID" value="MED6162629.1"/>
    <property type="molecule type" value="Genomic_DNA"/>
</dbReference>
<organism evidence="1 2">
    <name type="scientific">Stylosanthes scabra</name>
    <dbReference type="NCBI Taxonomy" id="79078"/>
    <lineage>
        <taxon>Eukaryota</taxon>
        <taxon>Viridiplantae</taxon>
        <taxon>Streptophyta</taxon>
        <taxon>Embryophyta</taxon>
        <taxon>Tracheophyta</taxon>
        <taxon>Spermatophyta</taxon>
        <taxon>Magnoliopsida</taxon>
        <taxon>eudicotyledons</taxon>
        <taxon>Gunneridae</taxon>
        <taxon>Pentapetalae</taxon>
        <taxon>rosids</taxon>
        <taxon>fabids</taxon>
        <taxon>Fabales</taxon>
        <taxon>Fabaceae</taxon>
        <taxon>Papilionoideae</taxon>
        <taxon>50 kb inversion clade</taxon>
        <taxon>dalbergioids sensu lato</taxon>
        <taxon>Dalbergieae</taxon>
        <taxon>Pterocarpus clade</taxon>
        <taxon>Stylosanthes</taxon>
    </lineage>
</organism>